<feature type="region of interest" description="Disordered" evidence="1">
    <location>
        <begin position="111"/>
        <end position="158"/>
    </location>
</feature>
<feature type="compositionally biased region" description="Basic residues" evidence="1">
    <location>
        <begin position="111"/>
        <end position="121"/>
    </location>
</feature>
<feature type="compositionally biased region" description="Basic and acidic residues" evidence="1">
    <location>
        <begin position="136"/>
        <end position="148"/>
    </location>
</feature>
<dbReference type="EMBL" id="LT558124">
    <property type="protein sequence ID" value="SAM82569.1"/>
    <property type="molecule type" value="Genomic_DNA"/>
</dbReference>
<evidence type="ECO:0000313" key="5">
    <source>
        <dbReference type="Proteomes" id="UP000658997"/>
    </source>
</evidence>
<dbReference type="AlphaFoldDB" id="A0A1K0G544"/>
<name>A0A1K0G544_9BASI</name>
<protein>
    <submittedName>
        <fullName evidence="2">Uncharacterized protein</fullName>
    </submittedName>
</protein>
<evidence type="ECO:0000313" key="4">
    <source>
        <dbReference type="Proteomes" id="UP000179920"/>
    </source>
</evidence>
<feature type="compositionally biased region" description="Low complexity" evidence="1">
    <location>
        <begin position="47"/>
        <end position="61"/>
    </location>
</feature>
<reference evidence="3" key="3">
    <citation type="submission" date="2018-08" db="EMBL/GenBank/DDBJ databases">
        <authorList>
            <person name="Guldener U."/>
        </authorList>
    </citation>
    <scope>NUCLEOTIDE SEQUENCE</scope>
    <source>
        <strain evidence="3">UB2</strain>
    </source>
</reference>
<accession>A0A1K0G544</accession>
<gene>
    <name evidence="3" type="ORF">UBRO2_04142</name>
    <name evidence="2" type="ORF">UBRO_05193</name>
</gene>
<dbReference type="Proteomes" id="UP000179920">
    <property type="component" value="Chromosome VIII"/>
</dbReference>
<sequence length="158" mass="16995">MAASAKPLKVACKAAAAAATPPKRKKFAEDSGLSHLLSLTESIVSAKTESQTKQIQQKKSQVAAIQQKKREDAQRRKEKSTLQPGAKGGEALAGKVKSKAEIKVELKKALRGKAKARKEARRARENMVDGAMEGKTVGEKGKGQEQKGARKSVSFTFH</sequence>
<evidence type="ECO:0000313" key="3">
    <source>
        <dbReference type="EMBL" id="SYW81225.1"/>
    </source>
</evidence>
<evidence type="ECO:0000256" key="1">
    <source>
        <dbReference type="SAM" id="MobiDB-lite"/>
    </source>
</evidence>
<dbReference type="EMBL" id="ULHB01000090">
    <property type="protein sequence ID" value="SYW81225.1"/>
    <property type="molecule type" value="Genomic_DNA"/>
</dbReference>
<reference evidence="4" key="2">
    <citation type="submission" date="2016-04" db="EMBL/GenBank/DDBJ databases">
        <authorList>
            <person name="Guldener U."/>
            <person name="Guldener U."/>
        </authorList>
    </citation>
    <scope>NUCLEOTIDE SEQUENCE [LARGE SCALE GENOMIC DNA]</scope>
    <source>
        <strain evidence="4">UB2112</strain>
    </source>
</reference>
<dbReference type="Proteomes" id="UP000658997">
    <property type="component" value="Unassembled WGS sequence"/>
</dbReference>
<proteinExistence type="predicted"/>
<reference evidence="2" key="1">
    <citation type="submission" date="2016-04" db="EMBL/GenBank/DDBJ databases">
        <authorList>
            <person name="Evans L.H."/>
            <person name="Alamgir A."/>
            <person name="Owens N."/>
            <person name="Weber N.D."/>
            <person name="Virtaneva K."/>
            <person name="Barbian K."/>
            <person name="Babar A."/>
            <person name="Rosenke K."/>
        </authorList>
    </citation>
    <scope>NUCLEOTIDE SEQUENCE</scope>
    <source>
        <strain evidence="2">UB2112</strain>
    </source>
</reference>
<organism evidence="2 4">
    <name type="scientific">Ustilago bromivora</name>
    <dbReference type="NCBI Taxonomy" id="307758"/>
    <lineage>
        <taxon>Eukaryota</taxon>
        <taxon>Fungi</taxon>
        <taxon>Dikarya</taxon>
        <taxon>Basidiomycota</taxon>
        <taxon>Ustilaginomycotina</taxon>
        <taxon>Ustilaginomycetes</taxon>
        <taxon>Ustilaginales</taxon>
        <taxon>Ustilaginaceae</taxon>
        <taxon>Ustilago</taxon>
    </lineage>
</organism>
<feature type="region of interest" description="Disordered" evidence="1">
    <location>
        <begin position="47"/>
        <end position="96"/>
    </location>
</feature>
<evidence type="ECO:0000313" key="2">
    <source>
        <dbReference type="EMBL" id="SAM82569.1"/>
    </source>
</evidence>
<keyword evidence="5" id="KW-1185">Reference proteome</keyword>